<proteinExistence type="predicted"/>
<dbReference type="Gene3D" id="3.20.20.450">
    <property type="entry name" value="EAL domain"/>
    <property type="match status" value="1"/>
</dbReference>
<dbReference type="Pfam" id="PF00563">
    <property type="entry name" value="EAL"/>
    <property type="match status" value="1"/>
</dbReference>
<feature type="domain" description="EAL" evidence="2">
    <location>
        <begin position="497"/>
        <end position="748"/>
    </location>
</feature>
<dbReference type="InterPro" id="IPR048437">
    <property type="entry name" value="MASE11"/>
</dbReference>
<dbReference type="SUPFAM" id="SSF141868">
    <property type="entry name" value="EAL domain-like"/>
    <property type="match status" value="1"/>
</dbReference>
<evidence type="ECO:0000259" key="3">
    <source>
        <dbReference type="PROSITE" id="PS50887"/>
    </source>
</evidence>
<dbReference type="SUPFAM" id="SSF55073">
    <property type="entry name" value="Nucleotide cyclase"/>
    <property type="match status" value="1"/>
</dbReference>
<gene>
    <name evidence="4" type="ORF">EIK76_11715</name>
</gene>
<dbReference type="AlphaFoldDB" id="A0A3P3QG65"/>
<dbReference type="PROSITE" id="PS50883">
    <property type="entry name" value="EAL"/>
    <property type="match status" value="1"/>
</dbReference>
<feature type="transmembrane region" description="Helical" evidence="1">
    <location>
        <begin position="131"/>
        <end position="147"/>
    </location>
</feature>
<evidence type="ECO:0000256" key="1">
    <source>
        <dbReference type="SAM" id="Phobius"/>
    </source>
</evidence>
<keyword evidence="1" id="KW-0812">Transmembrane</keyword>
<dbReference type="InterPro" id="IPR043128">
    <property type="entry name" value="Rev_trsase/Diguanyl_cyclase"/>
</dbReference>
<dbReference type="InterPro" id="IPR001633">
    <property type="entry name" value="EAL_dom"/>
</dbReference>
<dbReference type="OrthoDB" id="6324269at2"/>
<dbReference type="InterPro" id="IPR029787">
    <property type="entry name" value="Nucleotide_cyclase"/>
</dbReference>
<keyword evidence="1" id="KW-1133">Transmembrane helix</keyword>
<dbReference type="Pfam" id="PF00990">
    <property type="entry name" value="GGDEF"/>
    <property type="match status" value="1"/>
</dbReference>
<keyword evidence="5" id="KW-1185">Reference proteome</keyword>
<comment type="caution">
    <text evidence="4">The sequence shown here is derived from an EMBL/GenBank/DDBJ whole genome shotgun (WGS) entry which is preliminary data.</text>
</comment>
<keyword evidence="1" id="KW-0472">Membrane</keyword>
<feature type="domain" description="GGDEF" evidence="3">
    <location>
        <begin position="356"/>
        <end position="488"/>
    </location>
</feature>
<evidence type="ECO:0000313" key="5">
    <source>
        <dbReference type="Proteomes" id="UP000276260"/>
    </source>
</evidence>
<dbReference type="CDD" id="cd01948">
    <property type="entry name" value="EAL"/>
    <property type="match status" value="1"/>
</dbReference>
<name>A0A3P3QG65_9GAMM</name>
<dbReference type="Pfam" id="PF20969">
    <property type="entry name" value="MASE11"/>
    <property type="match status" value="1"/>
</dbReference>
<accession>A0A3P3QG65</accession>
<sequence>MEWLGRYLRLRAQDLGNADTAFWQQSVLRIIMLSGLCLVSIIVIHSSWQAWQLGAYQVIVLTSLFYTALVVALFLSKQHTKKSAMALLLIVIMAGLCILLFNDDFEIGKLGIIFIYTLPMISLMFFGFRTALVFMFLNFIPFVYLLQNEAPGNLFGLSVTLPATHSYLHGLLFLFFNLCLPLAAARIFSTLKRSAGRLSELNQHLAQSHDYYEELFEHNGSATVLVTASGDIIKSNSLACEVLGLEQGQQANLLSLLSFVQDSQLQGHWLKGKVECNLKSRPEVSLVLKHVMLTRSGHHVVSVQEISALRQLQHQLRQSQKVQDSWLHYDSLTCLPNLAGFTELANYKQEQLAPHEFAIVAIIRLRHVKTLNQQYGYEFGSQLLQYFAKVAKAALPSDAVLARVRGVKFALWLKGDLNVVDPKQLAQAIASQLPVELTVGPYTARMSYQFGVSFTEQRDQQNAQQLIEQCELALELSEPNQLVGFYDQQQAQQLEQDYQLLNAFRDAIRQKQLELWLQPKVDPQGKIQSFEALSRWFVDGQAIAPDSFVLMAERHGLMTLFSRLVLQQSVSILQSWQQQGLLYPIAINLGGPELLDDSFFAELMSLSADHPWLTRYLQLEITETNIAVQQPLLHKRLKALNQYGFSISIDDFGTGHSSLSQLVDCPADTIKIDRRFVSCIPQDSRTVRILHTTIQLAKALDLNIVAEGIENDIQRRFLQSLGCQLMQGYLFGRPAPALYWENLLSPPGTPIELGTKQA</sequence>
<reference evidence="4 5" key="1">
    <citation type="submission" date="2018-11" db="EMBL/GenBank/DDBJ databases">
        <title>Draft genome analysis of Rheinheimera mesophila isolated from an industrial waste site.</title>
        <authorList>
            <person name="Yu Q."/>
            <person name="Qi Y."/>
            <person name="Zhang H."/>
            <person name="Lu Y."/>
            <person name="Pu J."/>
        </authorList>
    </citation>
    <scope>NUCLEOTIDE SEQUENCE [LARGE SCALE GENOMIC DNA]</scope>
    <source>
        <strain evidence="4 5">IITR13</strain>
    </source>
</reference>
<feature type="transmembrane region" description="Helical" evidence="1">
    <location>
        <begin position="54"/>
        <end position="76"/>
    </location>
</feature>
<dbReference type="InterPro" id="IPR035919">
    <property type="entry name" value="EAL_sf"/>
</dbReference>
<dbReference type="RefSeq" id="WP_046520259.1">
    <property type="nucleotide sequence ID" value="NZ_LAVS01000029.1"/>
</dbReference>
<protein>
    <submittedName>
        <fullName evidence="4">EAL domain-containing protein</fullName>
    </submittedName>
</protein>
<dbReference type="PROSITE" id="PS50887">
    <property type="entry name" value="GGDEF"/>
    <property type="match status" value="1"/>
</dbReference>
<feature type="transmembrane region" description="Helical" evidence="1">
    <location>
        <begin position="27"/>
        <end position="48"/>
    </location>
</feature>
<organism evidence="4 5">
    <name type="scientific">Rheinheimera mesophila</name>
    <dbReference type="NCBI Taxonomy" id="1547515"/>
    <lineage>
        <taxon>Bacteria</taxon>
        <taxon>Pseudomonadati</taxon>
        <taxon>Pseudomonadota</taxon>
        <taxon>Gammaproteobacteria</taxon>
        <taxon>Chromatiales</taxon>
        <taxon>Chromatiaceae</taxon>
        <taxon>Rheinheimera</taxon>
    </lineage>
</organism>
<evidence type="ECO:0000259" key="2">
    <source>
        <dbReference type="PROSITE" id="PS50883"/>
    </source>
</evidence>
<dbReference type="PANTHER" id="PTHR33121">
    <property type="entry name" value="CYCLIC DI-GMP PHOSPHODIESTERASE PDEF"/>
    <property type="match status" value="1"/>
</dbReference>
<dbReference type="InterPro" id="IPR000160">
    <property type="entry name" value="GGDEF_dom"/>
</dbReference>
<dbReference type="SMART" id="SM00052">
    <property type="entry name" value="EAL"/>
    <property type="match status" value="1"/>
</dbReference>
<dbReference type="PANTHER" id="PTHR33121:SF79">
    <property type="entry name" value="CYCLIC DI-GMP PHOSPHODIESTERASE PDED-RELATED"/>
    <property type="match status" value="1"/>
</dbReference>
<dbReference type="Proteomes" id="UP000276260">
    <property type="component" value="Unassembled WGS sequence"/>
</dbReference>
<evidence type="ECO:0000313" key="4">
    <source>
        <dbReference type="EMBL" id="RRJ20187.1"/>
    </source>
</evidence>
<dbReference type="GO" id="GO:0071111">
    <property type="term" value="F:cyclic-guanylate-specific phosphodiesterase activity"/>
    <property type="evidence" value="ECO:0007669"/>
    <property type="project" value="InterPro"/>
</dbReference>
<dbReference type="EMBL" id="RRCF01000003">
    <property type="protein sequence ID" value="RRJ20187.1"/>
    <property type="molecule type" value="Genomic_DNA"/>
</dbReference>
<feature type="transmembrane region" description="Helical" evidence="1">
    <location>
        <begin position="83"/>
        <end position="101"/>
    </location>
</feature>
<feature type="transmembrane region" description="Helical" evidence="1">
    <location>
        <begin position="167"/>
        <end position="188"/>
    </location>
</feature>
<dbReference type="InterPro" id="IPR050706">
    <property type="entry name" value="Cyclic-di-GMP_PDE-like"/>
</dbReference>
<dbReference type="SMART" id="SM00267">
    <property type="entry name" value="GGDEF"/>
    <property type="match status" value="1"/>
</dbReference>
<dbReference type="Gene3D" id="3.30.70.270">
    <property type="match status" value="1"/>
</dbReference>